<name>A0A969TWC7_9BACI</name>
<dbReference type="RefSeq" id="WP_168005538.1">
    <property type="nucleotide sequence ID" value="NZ_JAATHJ010000006.1"/>
</dbReference>
<gene>
    <name evidence="1" type="ORF">HCN83_06200</name>
</gene>
<dbReference type="Proteomes" id="UP000752012">
    <property type="component" value="Unassembled WGS sequence"/>
</dbReference>
<organism evidence="1 2">
    <name type="scientific">Alkalicoccus luteus</name>
    <dbReference type="NCBI Taxonomy" id="1237094"/>
    <lineage>
        <taxon>Bacteria</taxon>
        <taxon>Bacillati</taxon>
        <taxon>Bacillota</taxon>
        <taxon>Bacilli</taxon>
        <taxon>Bacillales</taxon>
        <taxon>Bacillaceae</taxon>
        <taxon>Alkalicoccus</taxon>
    </lineage>
</organism>
<evidence type="ECO:0000313" key="2">
    <source>
        <dbReference type="Proteomes" id="UP000752012"/>
    </source>
</evidence>
<protein>
    <submittedName>
        <fullName evidence="1">Uncharacterized protein</fullName>
    </submittedName>
</protein>
<sequence>MHRISQARVLTIQRNTKAELLVAVRDLESRGFEEVTAPRPVYRQGQYEKKCWMAAYRLKGETT</sequence>
<accession>A0A969TWC7</accession>
<comment type="caution">
    <text evidence="1">The sequence shown here is derived from an EMBL/GenBank/DDBJ whole genome shotgun (WGS) entry which is preliminary data.</text>
</comment>
<keyword evidence="2" id="KW-1185">Reference proteome</keyword>
<evidence type="ECO:0000313" key="1">
    <source>
        <dbReference type="EMBL" id="NJP37179.1"/>
    </source>
</evidence>
<reference evidence="1 2" key="1">
    <citation type="submission" date="2020-03" db="EMBL/GenBank/DDBJ databases">
        <title>Assessment of the enzymatic potential of alkaline-tolerant lipase obtained from Bacillus luteus H11 (technogenic soil) for the bioremediation of saline soils contaminated with petroleum substances.</title>
        <authorList>
            <person name="Kalwasinska A."/>
        </authorList>
    </citation>
    <scope>NUCLEOTIDE SEQUENCE [LARGE SCALE GENOMIC DNA]</scope>
    <source>
        <strain evidence="1 2">H11</strain>
    </source>
</reference>
<dbReference type="AlphaFoldDB" id="A0A969TWC7"/>
<dbReference type="EMBL" id="JAATHJ010000006">
    <property type="protein sequence ID" value="NJP37179.1"/>
    <property type="molecule type" value="Genomic_DNA"/>
</dbReference>
<proteinExistence type="predicted"/>